<proteinExistence type="predicted"/>
<feature type="transmembrane region" description="Helical" evidence="1">
    <location>
        <begin position="12"/>
        <end position="30"/>
    </location>
</feature>
<reference evidence="2" key="1">
    <citation type="submission" date="2018-01" db="EMBL/GenBank/DDBJ databases">
        <title>An insight into the sialome of Amazonian anophelines.</title>
        <authorList>
            <person name="Ribeiro J.M."/>
            <person name="Scarpassa V."/>
            <person name="Calvo E."/>
        </authorList>
    </citation>
    <scope>NUCLEOTIDE SEQUENCE</scope>
</reference>
<dbReference type="EMBL" id="GGFL01009250">
    <property type="protein sequence ID" value="MBW73428.1"/>
    <property type="molecule type" value="Transcribed_RNA"/>
</dbReference>
<accession>A0A2M4D8M2</accession>
<keyword evidence="1" id="KW-0472">Membrane</keyword>
<keyword evidence="1" id="KW-0812">Transmembrane</keyword>
<evidence type="ECO:0000313" key="2">
    <source>
        <dbReference type="EMBL" id="MBW73428.1"/>
    </source>
</evidence>
<sequence>MSFLSMILSFSFVSRCFSSCLISLIILTIVHLSSHSRPLPFYLSPSPFLAYFRFFLFLMLFACFYFNCLLFCFSDPILI</sequence>
<dbReference type="AlphaFoldDB" id="A0A2M4D8M2"/>
<keyword evidence="1" id="KW-1133">Transmembrane helix</keyword>
<evidence type="ECO:0000256" key="1">
    <source>
        <dbReference type="SAM" id="Phobius"/>
    </source>
</evidence>
<name>A0A2M4D8M2_ANODA</name>
<organism evidence="2">
    <name type="scientific">Anopheles darlingi</name>
    <name type="common">Mosquito</name>
    <dbReference type="NCBI Taxonomy" id="43151"/>
    <lineage>
        <taxon>Eukaryota</taxon>
        <taxon>Metazoa</taxon>
        <taxon>Ecdysozoa</taxon>
        <taxon>Arthropoda</taxon>
        <taxon>Hexapoda</taxon>
        <taxon>Insecta</taxon>
        <taxon>Pterygota</taxon>
        <taxon>Neoptera</taxon>
        <taxon>Endopterygota</taxon>
        <taxon>Diptera</taxon>
        <taxon>Nematocera</taxon>
        <taxon>Culicoidea</taxon>
        <taxon>Culicidae</taxon>
        <taxon>Anophelinae</taxon>
        <taxon>Anopheles</taxon>
    </lineage>
</organism>
<protein>
    <submittedName>
        <fullName evidence="2">Uncharacterized protein</fullName>
    </submittedName>
</protein>
<feature type="transmembrane region" description="Helical" evidence="1">
    <location>
        <begin position="50"/>
        <end position="73"/>
    </location>
</feature>